<accession>A0AAN8YQ97</accession>
<evidence type="ECO:0000259" key="5">
    <source>
        <dbReference type="SMART" id="SM00256"/>
    </source>
</evidence>
<evidence type="ECO:0000256" key="1">
    <source>
        <dbReference type="ARBA" id="ARBA00022574"/>
    </source>
</evidence>
<reference evidence="6 7" key="1">
    <citation type="submission" date="2024-02" db="EMBL/GenBank/DDBJ databases">
        <title>de novo genome assembly of Solanum bulbocastanum strain 11H21.</title>
        <authorList>
            <person name="Hosaka A.J."/>
        </authorList>
    </citation>
    <scope>NUCLEOTIDE SEQUENCE [LARGE SCALE GENOMIC DNA]</scope>
    <source>
        <tissue evidence="6">Young leaves</tissue>
    </source>
</reference>
<dbReference type="Gene3D" id="1.20.1280.50">
    <property type="match status" value="1"/>
</dbReference>
<dbReference type="PANTHER" id="PTHR44436:SF1">
    <property type="entry name" value="F-BOX_WD REPEAT-CONTAINING PROTEIN 2"/>
    <property type="match status" value="1"/>
</dbReference>
<evidence type="ECO:0000256" key="4">
    <source>
        <dbReference type="SAM" id="MobiDB-lite"/>
    </source>
</evidence>
<dbReference type="InterPro" id="IPR015943">
    <property type="entry name" value="WD40/YVTN_repeat-like_dom_sf"/>
</dbReference>
<comment type="caution">
    <text evidence="6">The sequence shown here is derived from an EMBL/GenBank/DDBJ whole genome shotgun (WGS) entry which is preliminary data.</text>
</comment>
<feature type="region of interest" description="Disordered" evidence="4">
    <location>
        <begin position="1"/>
        <end position="23"/>
    </location>
</feature>
<sequence length="443" mass="49291">MDPSAAAAPKLRQPSTAGTATVKNKKKKTTAEALSNDVLCIIFSFLDLVQLIRCSAVSTSWSKAVNKLKLHQTEYFKQQHSDPNGLIDASLSQRSLSEQAEQLAMEQHRLALQRAPANVIQWKGHSVGVNQCRMKMGKVLTGVGDKVMRLWSAESCKCLDEYFLVDKAPLIDFDFDEGKVVGLVGTRICIWNRTEARNVFSSRENLFTKALCMRYVDPEAVIGCEDGKVRVFDLYSRKCTQIIKMHQGPVSCLAFSDDQLLVSGSSLGTLSLSDLSSDQRVVLLGSTYSAGVKTLCFNPNSYMVLAGSTAGNVSCWDLRNTARTLWETRVSPNVIYSMHHLMNDTSTLVVGGIDGVLRTVDQVTGEVISRCIMDDSTTALHRSTERFGTVQIESRKVKRLSEDDRIDLMPRTCKPQITCLAVGMEKVVTTHNDKYIRVWKFRK</sequence>
<dbReference type="InterPro" id="IPR036322">
    <property type="entry name" value="WD40_repeat_dom_sf"/>
</dbReference>
<evidence type="ECO:0000256" key="2">
    <source>
        <dbReference type="ARBA" id="ARBA00022737"/>
    </source>
</evidence>
<keyword evidence="2" id="KW-0677">Repeat</keyword>
<keyword evidence="7" id="KW-1185">Reference proteome</keyword>
<name>A0AAN8YQ97_SOLBU</name>
<evidence type="ECO:0000313" key="7">
    <source>
        <dbReference type="Proteomes" id="UP001371456"/>
    </source>
</evidence>
<dbReference type="InterPro" id="IPR042627">
    <property type="entry name" value="FBXW2"/>
</dbReference>
<dbReference type="InterPro" id="IPR001810">
    <property type="entry name" value="F-box_dom"/>
</dbReference>
<organism evidence="6 7">
    <name type="scientific">Solanum bulbocastanum</name>
    <name type="common">Wild potato</name>
    <dbReference type="NCBI Taxonomy" id="147425"/>
    <lineage>
        <taxon>Eukaryota</taxon>
        <taxon>Viridiplantae</taxon>
        <taxon>Streptophyta</taxon>
        <taxon>Embryophyta</taxon>
        <taxon>Tracheophyta</taxon>
        <taxon>Spermatophyta</taxon>
        <taxon>Magnoliopsida</taxon>
        <taxon>eudicotyledons</taxon>
        <taxon>Gunneridae</taxon>
        <taxon>Pentapetalae</taxon>
        <taxon>asterids</taxon>
        <taxon>lamiids</taxon>
        <taxon>Solanales</taxon>
        <taxon>Solanaceae</taxon>
        <taxon>Solanoideae</taxon>
        <taxon>Solaneae</taxon>
        <taxon>Solanum</taxon>
    </lineage>
</organism>
<dbReference type="EMBL" id="JBANQN010000001">
    <property type="protein sequence ID" value="KAK6804030.1"/>
    <property type="molecule type" value="Genomic_DNA"/>
</dbReference>
<gene>
    <name evidence="6" type="ORF">RDI58_001814</name>
</gene>
<dbReference type="SMART" id="SM00256">
    <property type="entry name" value="FBOX"/>
    <property type="match status" value="1"/>
</dbReference>
<dbReference type="AlphaFoldDB" id="A0AAN8YQ97"/>
<feature type="repeat" description="WD" evidence="3">
    <location>
        <begin position="285"/>
        <end position="320"/>
    </location>
</feature>
<protein>
    <recommendedName>
        <fullName evidence="5">F-box domain-containing protein</fullName>
    </recommendedName>
</protein>
<evidence type="ECO:0000256" key="3">
    <source>
        <dbReference type="PROSITE-ProRule" id="PRU00221"/>
    </source>
</evidence>
<dbReference type="SUPFAM" id="SSF50978">
    <property type="entry name" value="WD40 repeat-like"/>
    <property type="match status" value="1"/>
</dbReference>
<feature type="domain" description="F-box" evidence="5">
    <location>
        <begin position="34"/>
        <end position="74"/>
    </location>
</feature>
<dbReference type="PROSITE" id="PS50082">
    <property type="entry name" value="WD_REPEATS_2"/>
    <property type="match status" value="1"/>
</dbReference>
<dbReference type="InterPro" id="IPR036047">
    <property type="entry name" value="F-box-like_dom_sf"/>
</dbReference>
<dbReference type="Gene3D" id="2.130.10.10">
    <property type="entry name" value="YVTN repeat-like/Quinoprotein amine dehydrogenase"/>
    <property type="match status" value="2"/>
</dbReference>
<dbReference type="SMART" id="SM00320">
    <property type="entry name" value="WD40"/>
    <property type="match status" value="6"/>
</dbReference>
<dbReference type="PANTHER" id="PTHR44436">
    <property type="entry name" value="F-BOX/WD REPEAT-CONTAINING PROTEIN 2"/>
    <property type="match status" value="1"/>
</dbReference>
<dbReference type="Proteomes" id="UP001371456">
    <property type="component" value="Unassembled WGS sequence"/>
</dbReference>
<keyword evidence="1 3" id="KW-0853">WD repeat</keyword>
<dbReference type="Pfam" id="PF00400">
    <property type="entry name" value="WD40"/>
    <property type="match status" value="2"/>
</dbReference>
<evidence type="ECO:0000313" key="6">
    <source>
        <dbReference type="EMBL" id="KAK6804030.1"/>
    </source>
</evidence>
<dbReference type="InterPro" id="IPR001680">
    <property type="entry name" value="WD40_rpt"/>
</dbReference>
<dbReference type="Pfam" id="PF00646">
    <property type="entry name" value="F-box"/>
    <property type="match status" value="1"/>
</dbReference>
<dbReference type="SUPFAM" id="SSF81383">
    <property type="entry name" value="F-box domain"/>
    <property type="match status" value="1"/>
</dbReference>
<proteinExistence type="predicted"/>